<evidence type="ECO:0000313" key="2">
    <source>
        <dbReference type="Proteomes" id="UP000244005"/>
    </source>
</evidence>
<name>A0A2R6WGX8_MARPO</name>
<proteinExistence type="predicted"/>
<reference evidence="2" key="1">
    <citation type="journal article" date="2017" name="Cell">
        <title>Insights into land plant evolution garnered from the Marchantia polymorpha genome.</title>
        <authorList>
            <person name="Bowman J.L."/>
            <person name="Kohchi T."/>
            <person name="Yamato K.T."/>
            <person name="Jenkins J."/>
            <person name="Shu S."/>
            <person name="Ishizaki K."/>
            <person name="Yamaoka S."/>
            <person name="Nishihama R."/>
            <person name="Nakamura Y."/>
            <person name="Berger F."/>
            <person name="Adam C."/>
            <person name="Aki S.S."/>
            <person name="Althoff F."/>
            <person name="Araki T."/>
            <person name="Arteaga-Vazquez M.A."/>
            <person name="Balasubrmanian S."/>
            <person name="Barry K."/>
            <person name="Bauer D."/>
            <person name="Boehm C.R."/>
            <person name="Briginshaw L."/>
            <person name="Caballero-Perez J."/>
            <person name="Catarino B."/>
            <person name="Chen F."/>
            <person name="Chiyoda S."/>
            <person name="Chovatia M."/>
            <person name="Davies K.M."/>
            <person name="Delmans M."/>
            <person name="Demura T."/>
            <person name="Dierschke T."/>
            <person name="Dolan L."/>
            <person name="Dorantes-Acosta A.E."/>
            <person name="Eklund D.M."/>
            <person name="Florent S.N."/>
            <person name="Flores-Sandoval E."/>
            <person name="Fujiyama A."/>
            <person name="Fukuzawa H."/>
            <person name="Galik B."/>
            <person name="Grimanelli D."/>
            <person name="Grimwood J."/>
            <person name="Grossniklaus U."/>
            <person name="Hamada T."/>
            <person name="Haseloff J."/>
            <person name="Hetherington A.J."/>
            <person name="Higo A."/>
            <person name="Hirakawa Y."/>
            <person name="Hundley H.N."/>
            <person name="Ikeda Y."/>
            <person name="Inoue K."/>
            <person name="Inoue S.I."/>
            <person name="Ishida S."/>
            <person name="Jia Q."/>
            <person name="Kakita M."/>
            <person name="Kanazawa T."/>
            <person name="Kawai Y."/>
            <person name="Kawashima T."/>
            <person name="Kennedy M."/>
            <person name="Kinose K."/>
            <person name="Kinoshita T."/>
            <person name="Kohara Y."/>
            <person name="Koide E."/>
            <person name="Komatsu K."/>
            <person name="Kopischke S."/>
            <person name="Kubo M."/>
            <person name="Kyozuka J."/>
            <person name="Lagercrantz U."/>
            <person name="Lin S.S."/>
            <person name="Lindquist E."/>
            <person name="Lipzen A.M."/>
            <person name="Lu C.W."/>
            <person name="De Luna E."/>
            <person name="Martienssen R.A."/>
            <person name="Minamino N."/>
            <person name="Mizutani M."/>
            <person name="Mizutani M."/>
            <person name="Mochizuki N."/>
            <person name="Monte I."/>
            <person name="Mosher R."/>
            <person name="Nagasaki H."/>
            <person name="Nakagami H."/>
            <person name="Naramoto S."/>
            <person name="Nishitani K."/>
            <person name="Ohtani M."/>
            <person name="Okamoto T."/>
            <person name="Okumura M."/>
            <person name="Phillips J."/>
            <person name="Pollak B."/>
            <person name="Reinders A."/>
            <person name="Rovekamp M."/>
            <person name="Sano R."/>
            <person name="Sawa S."/>
            <person name="Schmid M.W."/>
            <person name="Shirakawa M."/>
            <person name="Solano R."/>
            <person name="Spunde A."/>
            <person name="Suetsugu N."/>
            <person name="Sugano S."/>
            <person name="Sugiyama A."/>
            <person name="Sun R."/>
            <person name="Suzuki Y."/>
            <person name="Takenaka M."/>
            <person name="Takezawa D."/>
            <person name="Tomogane H."/>
            <person name="Tsuzuki M."/>
            <person name="Ueda T."/>
            <person name="Umeda M."/>
            <person name="Ward J.M."/>
            <person name="Watanabe Y."/>
            <person name="Yazaki K."/>
            <person name="Yokoyama R."/>
            <person name="Yoshitake Y."/>
            <person name="Yotsui I."/>
            <person name="Zachgo S."/>
            <person name="Schmutz J."/>
        </authorList>
    </citation>
    <scope>NUCLEOTIDE SEQUENCE [LARGE SCALE GENOMIC DNA]</scope>
    <source>
        <strain evidence="2">Tak-1</strain>
    </source>
</reference>
<dbReference type="AlphaFoldDB" id="A0A2R6WGX8"/>
<dbReference type="Proteomes" id="UP000244005">
    <property type="component" value="Unassembled WGS sequence"/>
</dbReference>
<evidence type="ECO:0000313" key="1">
    <source>
        <dbReference type="EMBL" id="PTQ33107.1"/>
    </source>
</evidence>
<protein>
    <submittedName>
        <fullName evidence="1">Uncharacterized protein</fullName>
    </submittedName>
</protein>
<gene>
    <name evidence="1" type="ORF">MARPO_0092s0068</name>
</gene>
<keyword evidence="2" id="KW-1185">Reference proteome</keyword>
<dbReference type="EMBL" id="KZ772764">
    <property type="protein sequence ID" value="PTQ33107.1"/>
    <property type="molecule type" value="Genomic_DNA"/>
</dbReference>
<accession>A0A2R6WGX8</accession>
<dbReference type="Gramene" id="Mp5g12380.1">
    <property type="protein sequence ID" value="Mp5g12380.1.cds1"/>
    <property type="gene ID" value="Mp5g12380"/>
</dbReference>
<organism evidence="1 2">
    <name type="scientific">Marchantia polymorpha</name>
    <name type="common">Common liverwort</name>
    <name type="synonym">Marchantia aquatica</name>
    <dbReference type="NCBI Taxonomy" id="3197"/>
    <lineage>
        <taxon>Eukaryota</taxon>
        <taxon>Viridiplantae</taxon>
        <taxon>Streptophyta</taxon>
        <taxon>Embryophyta</taxon>
        <taxon>Marchantiophyta</taxon>
        <taxon>Marchantiopsida</taxon>
        <taxon>Marchantiidae</taxon>
        <taxon>Marchantiales</taxon>
        <taxon>Marchantiaceae</taxon>
        <taxon>Marchantia</taxon>
    </lineage>
</organism>
<sequence length="76" mass="8693">MHHMGNKGNKLSRNLPCRCFRGFYSSEFGRTWQYEVLLKGRGLVPTTALTVSWTTVDSSLRISLDTVSRLQTFDHS</sequence>